<gene>
    <name evidence="1" type="ORF">GN958_ATG21038</name>
</gene>
<organism evidence="1 2">
    <name type="scientific">Phytophthora infestans</name>
    <name type="common">Potato late blight agent</name>
    <name type="synonym">Botrytis infestans</name>
    <dbReference type="NCBI Taxonomy" id="4787"/>
    <lineage>
        <taxon>Eukaryota</taxon>
        <taxon>Sar</taxon>
        <taxon>Stramenopiles</taxon>
        <taxon>Oomycota</taxon>
        <taxon>Peronosporomycetes</taxon>
        <taxon>Peronosporales</taxon>
        <taxon>Peronosporaceae</taxon>
        <taxon>Phytophthora</taxon>
    </lineage>
</organism>
<evidence type="ECO:0000313" key="1">
    <source>
        <dbReference type="EMBL" id="KAF4129777.1"/>
    </source>
</evidence>
<dbReference type="AlphaFoldDB" id="A0A8S9TS62"/>
<comment type="caution">
    <text evidence="1">The sequence shown here is derived from an EMBL/GenBank/DDBJ whole genome shotgun (WGS) entry which is preliminary data.</text>
</comment>
<protein>
    <submittedName>
        <fullName evidence="1">Gag-polypeptide of LTR copia-type</fullName>
    </submittedName>
</protein>
<sequence>MRYFRGVLIKDATKICMLTRTREMWMAFEQEKTKRAFSNALYLCKLLYEYSFTQGMDMEKYFDKTEAMRHQLRNKNDEVSDNDIVKLILQGVAFEYREGVRMFDQDVCDGSMSMLSEVLSTLRTEADVDKQRGGMTNKTAKLSDGAKISQVNEQQQLLSDKGKRR</sequence>
<dbReference type="Proteomes" id="UP000704712">
    <property type="component" value="Unassembled WGS sequence"/>
</dbReference>
<accession>A0A8S9TS62</accession>
<proteinExistence type="predicted"/>
<dbReference type="EMBL" id="JAACNO010002927">
    <property type="protein sequence ID" value="KAF4129777.1"/>
    <property type="molecule type" value="Genomic_DNA"/>
</dbReference>
<dbReference type="Pfam" id="PF14223">
    <property type="entry name" value="Retrotran_gag_2"/>
    <property type="match status" value="1"/>
</dbReference>
<reference evidence="1" key="1">
    <citation type="submission" date="2020-03" db="EMBL/GenBank/DDBJ databases">
        <title>Hybrid Assembly of Korean Phytophthora infestans isolates.</title>
        <authorList>
            <person name="Prokchorchik M."/>
            <person name="Lee Y."/>
            <person name="Seo J."/>
            <person name="Cho J.-H."/>
            <person name="Park Y.-E."/>
            <person name="Jang D.-C."/>
            <person name="Im J.-S."/>
            <person name="Choi J.-G."/>
            <person name="Park H.-J."/>
            <person name="Lee G.-B."/>
            <person name="Lee Y.-G."/>
            <person name="Hong S.-Y."/>
            <person name="Cho K."/>
            <person name="Sohn K.H."/>
        </authorList>
    </citation>
    <scope>NUCLEOTIDE SEQUENCE</scope>
    <source>
        <strain evidence="1">KR_2_A2</strain>
    </source>
</reference>
<evidence type="ECO:0000313" key="2">
    <source>
        <dbReference type="Proteomes" id="UP000704712"/>
    </source>
</evidence>
<name>A0A8S9TS62_PHYIN</name>